<sequence length="102" mass="11776">MNGINNIKLDYNIADMYALIAKQHDLVVANQLFNQLIEEGESPLNVIFCASLGLYDYFEEGFDLWDDIFNRLENRFEYHRDDCVLAAVFLELVVIDAHQSGD</sequence>
<proteinExistence type="predicted"/>
<protein>
    <submittedName>
        <fullName evidence="1">Uncharacterized protein</fullName>
    </submittedName>
</protein>
<dbReference type="RefSeq" id="WP_109057066.1">
    <property type="nucleotide sequence ID" value="NZ_QFFM01000012.1"/>
</dbReference>
<organism evidence="1 2">
    <name type="scientific">Bifidobacterium callitrichidarum</name>
    <dbReference type="NCBI Taxonomy" id="2052941"/>
    <lineage>
        <taxon>Bacteria</taxon>
        <taxon>Bacillati</taxon>
        <taxon>Actinomycetota</taxon>
        <taxon>Actinomycetes</taxon>
        <taxon>Bifidobacteriales</taxon>
        <taxon>Bifidobacteriaceae</taxon>
        <taxon>Bifidobacterium</taxon>
    </lineage>
</organism>
<gene>
    <name evidence="1" type="ORF">DF196_06595</name>
</gene>
<comment type="caution">
    <text evidence="1">The sequence shown here is derived from an EMBL/GenBank/DDBJ whole genome shotgun (WGS) entry which is preliminary data.</text>
</comment>
<keyword evidence="2" id="KW-1185">Reference proteome</keyword>
<reference evidence="1 2" key="1">
    <citation type="journal article" date="2018" name="Int. J. Syst. Evol. Microbiol.">
        <title>Bifidobacterium callitrichidarum sp. nov. from the faeces of the emperor tamarin (Saguinus imperator).</title>
        <authorList>
            <person name="Modesto M."/>
            <person name="Michelini S."/>
            <person name="Sansosti M.C."/>
            <person name="De Filippo C."/>
            <person name="Cavalieri D."/>
            <person name="Qvirist L."/>
            <person name="Andlid T."/>
            <person name="Spiezio C."/>
            <person name="Sandri C."/>
            <person name="Pascarelli S."/>
            <person name="Sgorbati B."/>
            <person name="Mattarelli P."/>
        </authorList>
    </citation>
    <scope>NUCLEOTIDE SEQUENCE [LARGE SCALE GENOMIC DNA]</scope>
    <source>
        <strain evidence="1 2">TRI 5</strain>
    </source>
</reference>
<dbReference type="AlphaFoldDB" id="A0A2U2N922"/>
<dbReference type="EMBL" id="QFFM01000012">
    <property type="protein sequence ID" value="PWG65597.1"/>
    <property type="molecule type" value="Genomic_DNA"/>
</dbReference>
<dbReference type="Proteomes" id="UP000245876">
    <property type="component" value="Unassembled WGS sequence"/>
</dbReference>
<evidence type="ECO:0000313" key="2">
    <source>
        <dbReference type="Proteomes" id="UP000245876"/>
    </source>
</evidence>
<accession>A0A2U2N922</accession>
<name>A0A2U2N922_9BIFI</name>
<evidence type="ECO:0000313" key="1">
    <source>
        <dbReference type="EMBL" id="PWG65597.1"/>
    </source>
</evidence>